<reference evidence="3 4" key="1">
    <citation type="submission" date="2018-07" db="EMBL/GenBank/DDBJ databases">
        <title>Genome sequence of Nitratireductor thuwali#1536.</title>
        <authorList>
            <person name="Michoud G."/>
            <person name="Merlino G."/>
            <person name="Sefrji F.O."/>
            <person name="Daffonchio D."/>
        </authorList>
    </citation>
    <scope>NUCLEOTIDE SEQUENCE [LARGE SCALE GENOMIC DNA]</scope>
    <source>
        <strain evidence="4">Nit1536</strain>
    </source>
</reference>
<evidence type="ECO:0000313" key="3">
    <source>
        <dbReference type="EMBL" id="UUP17288.1"/>
    </source>
</evidence>
<keyword evidence="4" id="KW-1185">Reference proteome</keyword>
<feature type="compositionally biased region" description="Basic and acidic residues" evidence="2">
    <location>
        <begin position="47"/>
        <end position="93"/>
    </location>
</feature>
<feature type="region of interest" description="Disordered" evidence="2">
    <location>
        <begin position="1"/>
        <end position="121"/>
    </location>
</feature>
<feature type="compositionally biased region" description="Basic and acidic residues" evidence="2">
    <location>
        <begin position="24"/>
        <end position="33"/>
    </location>
</feature>
<evidence type="ECO:0008006" key="5">
    <source>
        <dbReference type="Google" id="ProtNLM"/>
    </source>
</evidence>
<organism evidence="3 4">
    <name type="scientific">Nitratireductor thuwali</name>
    <dbReference type="NCBI Taxonomy" id="2267699"/>
    <lineage>
        <taxon>Bacteria</taxon>
        <taxon>Pseudomonadati</taxon>
        <taxon>Pseudomonadota</taxon>
        <taxon>Alphaproteobacteria</taxon>
        <taxon>Hyphomicrobiales</taxon>
        <taxon>Phyllobacteriaceae</taxon>
        <taxon>Nitratireductor</taxon>
    </lineage>
</organism>
<sequence>MVKTPRTRHSKSSKEPVTIDLEPDAVKRDKDAGDTAPGKQQAAETEAPERASDDGKSASENHVRDEPTTKAEPGKFGRGPAEKPQDTSSKETRAAGSAGGSGPTAPPRANAEPPSGGAGRALAAGVAGGVIALVLAAGLQWANVLPVPSPEDEAPDPATESLQQEVSALRADLEDLRAAPAQGAVDGSAVQEALAQPLQRIEQLASEVASLRETVSSGEAGENGGLQALQMRLEEMEEQVAVLSASAAQGNAGGEIAEQVAGLEQSVSQMQGMLEEIRQTADANNAAVETLGQRLESLSEQVAADDEGPRLALVVAASALRSAVERGEPYASELETYSALAPDASQLDPLRPYSEFGIPTRAELAAEAPEVASAIAAQGRGADPSAGLLDRLMASARSAIEVRPVGEVEGESAEAIAARMEAAVQAGDLEKALAEYETLPPEAKEAAAPFAEKLRARQAADDILENALSSALKPA</sequence>
<dbReference type="EMBL" id="CP030941">
    <property type="protein sequence ID" value="UUP17288.1"/>
    <property type="molecule type" value="Genomic_DNA"/>
</dbReference>
<evidence type="ECO:0000256" key="1">
    <source>
        <dbReference type="SAM" id="Coils"/>
    </source>
</evidence>
<dbReference type="Proteomes" id="UP001342418">
    <property type="component" value="Chromosome"/>
</dbReference>
<feature type="coiled-coil region" evidence="1">
    <location>
        <begin position="226"/>
        <end position="280"/>
    </location>
</feature>
<evidence type="ECO:0000313" key="4">
    <source>
        <dbReference type="Proteomes" id="UP001342418"/>
    </source>
</evidence>
<name>A0ABY5MGZ8_9HYPH</name>
<evidence type="ECO:0000256" key="2">
    <source>
        <dbReference type="SAM" id="MobiDB-lite"/>
    </source>
</evidence>
<keyword evidence="1" id="KW-0175">Coiled coil</keyword>
<protein>
    <recommendedName>
        <fullName evidence="5">Phage tail protein</fullName>
    </recommendedName>
</protein>
<feature type="compositionally biased region" description="Basic residues" evidence="2">
    <location>
        <begin position="1"/>
        <end position="11"/>
    </location>
</feature>
<dbReference type="Gene3D" id="1.10.287.1490">
    <property type="match status" value="1"/>
</dbReference>
<gene>
    <name evidence="3" type="ORF">NTH_01751</name>
</gene>
<accession>A0ABY5MGZ8</accession>
<dbReference type="RefSeq" id="WP_338529639.1">
    <property type="nucleotide sequence ID" value="NZ_CP030941.1"/>
</dbReference>
<proteinExistence type="predicted"/>